<feature type="compositionally biased region" description="Polar residues" evidence="7">
    <location>
        <begin position="599"/>
        <end position="622"/>
    </location>
</feature>
<name>A0AAN8K0T3_PATCE</name>
<evidence type="ECO:0000259" key="8">
    <source>
        <dbReference type="Pfam" id="PF03828"/>
    </source>
</evidence>
<keyword evidence="6" id="KW-0460">Magnesium</keyword>
<evidence type="ECO:0000313" key="10">
    <source>
        <dbReference type="EMBL" id="KAK6186159.1"/>
    </source>
</evidence>
<feature type="domain" description="PAP-associated" evidence="8">
    <location>
        <begin position="300"/>
        <end position="360"/>
    </location>
</feature>
<dbReference type="SUPFAM" id="SSF81301">
    <property type="entry name" value="Nucleotidyltransferase"/>
    <property type="match status" value="1"/>
</dbReference>
<dbReference type="GO" id="GO:1990817">
    <property type="term" value="F:poly(A) RNA polymerase activity"/>
    <property type="evidence" value="ECO:0007669"/>
    <property type="project" value="UniProtKB-EC"/>
</dbReference>
<dbReference type="SUPFAM" id="SSF81631">
    <property type="entry name" value="PAP/OAS1 substrate-binding domain"/>
    <property type="match status" value="1"/>
</dbReference>
<dbReference type="EMBL" id="JAZGQO010000006">
    <property type="protein sequence ID" value="KAK6186159.1"/>
    <property type="molecule type" value="Genomic_DNA"/>
</dbReference>
<keyword evidence="4" id="KW-0808">Transferase</keyword>
<dbReference type="GO" id="GO:0031123">
    <property type="term" value="P:RNA 3'-end processing"/>
    <property type="evidence" value="ECO:0007669"/>
    <property type="project" value="TreeGrafter"/>
</dbReference>
<keyword evidence="5" id="KW-0479">Metal-binding</keyword>
<dbReference type="FunFam" id="3.30.460.10:FF:000006">
    <property type="entry name" value="non-canonical poly(A) RNA polymerase PAPD5"/>
    <property type="match status" value="1"/>
</dbReference>
<dbReference type="PANTHER" id="PTHR23092:SF15">
    <property type="entry name" value="INACTIVE NON-CANONICAL POLY(A) RNA POLYMERASE PROTEIN TRF4-2-RELATED"/>
    <property type="match status" value="1"/>
</dbReference>
<feature type="compositionally biased region" description="Low complexity" evidence="7">
    <location>
        <begin position="459"/>
        <end position="470"/>
    </location>
</feature>
<sequence>MDPKIAWFTPEQLGPAHDFWTRIWEAQKGVEKMYLNSDHNNKDFIPLTENKQIGYNRNNGYNIYTPHKRKRDNRASTYGLNHSSEKHLLREHGGLMPWRVKGKIYRSDILGLHEEIKDFYSYMSPRDEEHRMRNEVVARIKKVMTDLWPDAQMEIFGSFRTGLYLPTSDIDLVVFGRWKNLPLWSLRDELHKREIAYPEDIKVLDKASVPIVKLTDKETDVQVDISFNMKSGVQSAALITDYMTKFPNLRYLVLVLKHFLLQRDLNEVFTGGISSYSLILMCINFLQLHPRIDARSPDANLGVLLIEFFELFGRNFNYWKTAIRIKEGGAYLPKEEIAKNMESGYRPSLLCIEDPLMPKNDIGRSSYGAMQVRHAFDYAYLVLNAAVAPQNSCIMKGSVLGRIIRVTDEVVSYREGIWKKYGISNMEEEKNNNPIVPTYASMVTLPITEKKSQDLHLESNNNHDPSSHSNRNQRDVGTETTPDQDSENSDSCGNSSGYKSSASSNNASSGPDTDSDTNTEVATVSKTPPKNRASSVPVRDLPRNSRDTVTGFASKSRDTSASSASSIRSGHAHNRSSSVNTPASYHSDRTDSHYHNRGGHSNSNKFRSYVSHQNATKVFNRTSGKRRKNTVNKKENIQGTNHR</sequence>
<dbReference type="AlphaFoldDB" id="A0AAN8K0T3"/>
<dbReference type="InterPro" id="IPR054708">
    <property type="entry name" value="MTPAP-like_central"/>
</dbReference>
<dbReference type="GO" id="GO:0043634">
    <property type="term" value="P:polyadenylation-dependent ncRNA catabolic process"/>
    <property type="evidence" value="ECO:0007669"/>
    <property type="project" value="TreeGrafter"/>
</dbReference>
<dbReference type="Proteomes" id="UP001347796">
    <property type="component" value="Unassembled WGS sequence"/>
</dbReference>
<feature type="region of interest" description="Disordered" evidence="7">
    <location>
        <begin position="456"/>
        <end position="643"/>
    </location>
</feature>
<dbReference type="FunFam" id="1.10.1410.10:FF:000003">
    <property type="entry name" value="non-canonical poly(A) RNA polymerase PAPD7"/>
    <property type="match status" value="1"/>
</dbReference>
<protein>
    <recommendedName>
        <fullName evidence="3">polynucleotide adenylyltransferase</fullName>
        <ecNumber evidence="3">2.7.7.19</ecNumber>
    </recommendedName>
</protein>
<dbReference type="Pfam" id="PF22600">
    <property type="entry name" value="MTPAP-like_central"/>
    <property type="match status" value="1"/>
</dbReference>
<proteinExistence type="inferred from homology"/>
<comment type="similarity">
    <text evidence="2">Belongs to the DNA polymerase type-B-like family.</text>
</comment>
<feature type="compositionally biased region" description="Polar residues" evidence="7">
    <location>
        <begin position="516"/>
        <end position="534"/>
    </location>
</feature>
<evidence type="ECO:0000256" key="6">
    <source>
        <dbReference type="ARBA" id="ARBA00022842"/>
    </source>
</evidence>
<keyword evidence="11" id="KW-1185">Reference proteome</keyword>
<dbReference type="CDD" id="cd05402">
    <property type="entry name" value="NT_PAP_TUTase"/>
    <property type="match status" value="1"/>
</dbReference>
<reference evidence="10 11" key="1">
    <citation type="submission" date="2024-01" db="EMBL/GenBank/DDBJ databases">
        <title>The genome of the rayed Mediterranean limpet Patella caerulea (Linnaeus, 1758).</title>
        <authorList>
            <person name="Anh-Thu Weber A."/>
            <person name="Halstead-Nussloch G."/>
        </authorList>
    </citation>
    <scope>NUCLEOTIDE SEQUENCE [LARGE SCALE GENOMIC DNA]</scope>
    <source>
        <strain evidence="10">AATW-2023a</strain>
        <tissue evidence="10">Whole specimen</tissue>
    </source>
</reference>
<feature type="compositionally biased region" description="Low complexity" evidence="7">
    <location>
        <begin position="559"/>
        <end position="569"/>
    </location>
</feature>
<accession>A0AAN8K0T3</accession>
<dbReference type="InterPro" id="IPR002058">
    <property type="entry name" value="PAP_assoc"/>
</dbReference>
<dbReference type="PANTHER" id="PTHR23092">
    <property type="entry name" value="POLY(A) RNA POLYMERASE"/>
    <property type="match status" value="1"/>
</dbReference>
<dbReference type="GO" id="GO:0005730">
    <property type="term" value="C:nucleolus"/>
    <property type="evidence" value="ECO:0007669"/>
    <property type="project" value="TreeGrafter"/>
</dbReference>
<dbReference type="Gene3D" id="1.10.1410.10">
    <property type="match status" value="1"/>
</dbReference>
<comment type="caution">
    <text evidence="10">The sequence shown here is derived from an EMBL/GenBank/DDBJ whole genome shotgun (WGS) entry which is preliminary data.</text>
</comment>
<evidence type="ECO:0000256" key="2">
    <source>
        <dbReference type="ARBA" id="ARBA00008593"/>
    </source>
</evidence>
<feature type="compositionally biased region" description="Polar residues" evidence="7">
    <location>
        <begin position="575"/>
        <end position="584"/>
    </location>
</feature>
<dbReference type="GO" id="GO:0031499">
    <property type="term" value="C:TRAMP complex"/>
    <property type="evidence" value="ECO:0007669"/>
    <property type="project" value="TreeGrafter"/>
</dbReference>
<evidence type="ECO:0000313" key="11">
    <source>
        <dbReference type="Proteomes" id="UP001347796"/>
    </source>
</evidence>
<comment type="cofactor">
    <cofactor evidence="1">
        <name>Mn(2+)</name>
        <dbReference type="ChEBI" id="CHEBI:29035"/>
    </cofactor>
</comment>
<evidence type="ECO:0000259" key="9">
    <source>
        <dbReference type="Pfam" id="PF22600"/>
    </source>
</evidence>
<evidence type="ECO:0000256" key="3">
    <source>
        <dbReference type="ARBA" id="ARBA00012388"/>
    </source>
</evidence>
<feature type="compositionally biased region" description="Low complexity" evidence="7">
    <location>
        <begin position="489"/>
        <end position="510"/>
    </location>
</feature>
<dbReference type="InterPro" id="IPR045862">
    <property type="entry name" value="Trf4-like"/>
</dbReference>
<organism evidence="10 11">
    <name type="scientific">Patella caerulea</name>
    <name type="common">Rayed Mediterranean limpet</name>
    <dbReference type="NCBI Taxonomy" id="87958"/>
    <lineage>
        <taxon>Eukaryota</taxon>
        <taxon>Metazoa</taxon>
        <taxon>Spiralia</taxon>
        <taxon>Lophotrochozoa</taxon>
        <taxon>Mollusca</taxon>
        <taxon>Gastropoda</taxon>
        <taxon>Patellogastropoda</taxon>
        <taxon>Patelloidea</taxon>
        <taxon>Patellidae</taxon>
        <taxon>Patella</taxon>
    </lineage>
</organism>
<feature type="domain" description="Poly(A) RNA polymerase mitochondrial-like central palm" evidence="9">
    <location>
        <begin position="112"/>
        <end position="242"/>
    </location>
</feature>
<dbReference type="GO" id="GO:0046872">
    <property type="term" value="F:metal ion binding"/>
    <property type="evidence" value="ECO:0007669"/>
    <property type="project" value="UniProtKB-KW"/>
</dbReference>
<evidence type="ECO:0000256" key="5">
    <source>
        <dbReference type="ARBA" id="ARBA00022723"/>
    </source>
</evidence>
<evidence type="ECO:0000256" key="7">
    <source>
        <dbReference type="SAM" id="MobiDB-lite"/>
    </source>
</evidence>
<dbReference type="GO" id="GO:0003729">
    <property type="term" value="F:mRNA binding"/>
    <property type="evidence" value="ECO:0007669"/>
    <property type="project" value="TreeGrafter"/>
</dbReference>
<evidence type="ECO:0000256" key="4">
    <source>
        <dbReference type="ARBA" id="ARBA00022679"/>
    </source>
</evidence>
<dbReference type="EC" id="2.7.7.19" evidence="3"/>
<dbReference type="Pfam" id="PF03828">
    <property type="entry name" value="PAP_assoc"/>
    <property type="match status" value="1"/>
</dbReference>
<gene>
    <name evidence="10" type="ORF">SNE40_008253</name>
</gene>
<dbReference type="Gene3D" id="3.30.460.10">
    <property type="entry name" value="Beta Polymerase, domain 2"/>
    <property type="match status" value="1"/>
</dbReference>
<evidence type="ECO:0000256" key="1">
    <source>
        <dbReference type="ARBA" id="ARBA00001936"/>
    </source>
</evidence>
<dbReference type="InterPro" id="IPR043519">
    <property type="entry name" value="NT_sf"/>
</dbReference>